<dbReference type="Proteomes" id="UP000249754">
    <property type="component" value="Unassembled WGS sequence"/>
</dbReference>
<dbReference type="OrthoDB" id="765031at2"/>
<sequence>MITGLDKALSRLTTKFVRVENAILDGITSVGEAIKADASSYASAIGFFDNDGNWVELNGAIKGGATNKGQGYRIWVDAGKMGAYVEFGTGEYASGTLAAYNQEWRELARQFYVNGKGRLPARPYMYPAWVKNTTGLTDNLRKRMNNPY</sequence>
<dbReference type="AlphaFoldDB" id="A0A327SIC4"/>
<dbReference type="EMBL" id="QLLR01000016">
    <property type="protein sequence ID" value="RAJ28870.1"/>
    <property type="molecule type" value="Genomic_DNA"/>
</dbReference>
<organism evidence="1 2">
    <name type="scientific">Pedobacter cryoconitis</name>
    <dbReference type="NCBI Taxonomy" id="188932"/>
    <lineage>
        <taxon>Bacteria</taxon>
        <taxon>Pseudomonadati</taxon>
        <taxon>Bacteroidota</taxon>
        <taxon>Sphingobacteriia</taxon>
        <taxon>Sphingobacteriales</taxon>
        <taxon>Sphingobacteriaceae</taxon>
        <taxon>Pedobacter</taxon>
    </lineage>
</organism>
<dbReference type="RefSeq" id="WP_111634583.1">
    <property type="nucleotide sequence ID" value="NZ_QLLR01000016.1"/>
</dbReference>
<name>A0A327SIC4_9SPHI</name>
<evidence type="ECO:0000313" key="1">
    <source>
        <dbReference type="EMBL" id="RAJ28870.1"/>
    </source>
</evidence>
<evidence type="ECO:0000313" key="2">
    <source>
        <dbReference type="Proteomes" id="UP000249754"/>
    </source>
</evidence>
<protein>
    <recommendedName>
        <fullName evidence="3">HK97 gp10 family phage protein</fullName>
    </recommendedName>
</protein>
<comment type="caution">
    <text evidence="1">The sequence shown here is derived from an EMBL/GenBank/DDBJ whole genome shotgun (WGS) entry which is preliminary data.</text>
</comment>
<reference evidence="1 2" key="1">
    <citation type="submission" date="2018-06" db="EMBL/GenBank/DDBJ databases">
        <title>Genomic Encyclopedia of Archaeal and Bacterial Type Strains, Phase II (KMG-II): from individual species to whole genera.</title>
        <authorList>
            <person name="Goeker M."/>
        </authorList>
    </citation>
    <scope>NUCLEOTIDE SEQUENCE [LARGE SCALE GENOMIC DNA]</scope>
    <source>
        <strain evidence="1 2">DSM 14825</strain>
    </source>
</reference>
<evidence type="ECO:0008006" key="3">
    <source>
        <dbReference type="Google" id="ProtNLM"/>
    </source>
</evidence>
<proteinExistence type="predicted"/>
<accession>A0A327SIC4</accession>
<gene>
    <name evidence="1" type="ORF">LY11_03144</name>
</gene>